<gene>
    <name evidence="1" type="ORF">BN946_scf184411.g4</name>
</gene>
<evidence type="ECO:0000313" key="2">
    <source>
        <dbReference type="Proteomes" id="UP000029665"/>
    </source>
</evidence>
<sequence length="175" mass="18395">MQLSQRQPVSQHCPRISTTPPPLTLTSFSLVLDMRFSTLLAFAASVGVALAIPSTIEVPALHGGLNEDTTLTTQSGCGSSGPLGTGHYVWYIVVGCTPGDNYTCEVTDSTGCLPGNPDHIGSVEVDDPNDTYTIASRQNTNQVPFVCPAAGQARCQANFNDSDDGPGYSLRVFAS</sequence>
<evidence type="ECO:0000313" key="1">
    <source>
        <dbReference type="EMBL" id="CDO74747.1"/>
    </source>
</evidence>
<name>A0A060SJT0_PYCCI</name>
<organism evidence="1 2">
    <name type="scientific">Pycnoporus cinnabarinus</name>
    <name type="common">Cinnabar-red polypore</name>
    <name type="synonym">Trametes cinnabarina</name>
    <dbReference type="NCBI Taxonomy" id="5643"/>
    <lineage>
        <taxon>Eukaryota</taxon>
        <taxon>Fungi</taxon>
        <taxon>Dikarya</taxon>
        <taxon>Basidiomycota</taxon>
        <taxon>Agaricomycotina</taxon>
        <taxon>Agaricomycetes</taxon>
        <taxon>Polyporales</taxon>
        <taxon>Polyporaceae</taxon>
        <taxon>Trametes</taxon>
    </lineage>
</organism>
<proteinExistence type="predicted"/>
<keyword evidence="2" id="KW-1185">Reference proteome</keyword>
<comment type="caution">
    <text evidence="1">The sequence shown here is derived from an EMBL/GenBank/DDBJ whole genome shotgun (WGS) entry which is preliminary data.</text>
</comment>
<dbReference type="AlphaFoldDB" id="A0A060SJT0"/>
<dbReference type="EMBL" id="CCBP010000214">
    <property type="protein sequence ID" value="CDO74747.1"/>
    <property type="molecule type" value="Genomic_DNA"/>
</dbReference>
<reference evidence="1" key="1">
    <citation type="submission" date="2014-01" db="EMBL/GenBank/DDBJ databases">
        <title>The genome of the white-rot fungus Pycnoporus cinnabarinus: a basidiomycete model with a versatile arsenal for lignocellulosic biomass breakdown.</title>
        <authorList>
            <person name="Levasseur A."/>
            <person name="Lomascolo A."/>
            <person name="Ruiz-Duenas F.J."/>
            <person name="Uzan E."/>
            <person name="Piumi F."/>
            <person name="Kues U."/>
            <person name="Ram A.F.J."/>
            <person name="Murat C."/>
            <person name="Haon M."/>
            <person name="Benoit I."/>
            <person name="Arfi Y."/>
            <person name="Chevret D."/>
            <person name="Drula E."/>
            <person name="Kwon M.J."/>
            <person name="Gouret P."/>
            <person name="Lesage-Meessen L."/>
            <person name="Lombard V."/>
            <person name="Mariette J."/>
            <person name="Noirot C."/>
            <person name="Park J."/>
            <person name="Patyshakuliyeva A."/>
            <person name="Wieneger R.A.B."/>
            <person name="Wosten H.A.B."/>
            <person name="Martin F."/>
            <person name="Coutinho P.M."/>
            <person name="de Vries R."/>
            <person name="Martinez A.T."/>
            <person name="Klopp C."/>
            <person name="Pontarotti P."/>
            <person name="Henrissat B."/>
            <person name="Record E."/>
        </authorList>
    </citation>
    <scope>NUCLEOTIDE SEQUENCE [LARGE SCALE GENOMIC DNA]</scope>
    <source>
        <strain evidence="1">BRFM137</strain>
    </source>
</reference>
<protein>
    <submittedName>
        <fullName evidence="1">Uncharacterized protein</fullName>
    </submittedName>
</protein>
<dbReference type="HOGENOM" id="CLU_110799_0_0_1"/>
<dbReference type="Proteomes" id="UP000029665">
    <property type="component" value="Unassembled WGS sequence"/>
</dbReference>
<accession>A0A060SJT0</accession>
<dbReference type="OrthoDB" id="2726803at2759"/>